<sequence>MSNKITNRLSKRMEHELDKLDINEKKNPIRVTKGIIVFISFIGTWKAYNSYSLFETLFPYSLIAMYDLCVYSISTKKDNATLKIFLNIARTIYTFVFFVSGIGFFNLLVVSDEDMIVIKLGEKLIKFVPYYFLFLLIVIYHIILEIELFLPLERREK</sequence>
<protein>
    <submittedName>
        <fullName evidence="2">Uncharacterized protein</fullName>
    </submittedName>
</protein>
<dbReference type="AlphaFoldDB" id="A0AAJ1CS16"/>
<accession>A0AAJ1CS16</accession>
<comment type="caution">
    <text evidence="2">The sequence shown here is derived from an EMBL/GenBank/DDBJ whole genome shotgun (WGS) entry which is preliminary data.</text>
</comment>
<organism evidence="2 3">
    <name type="scientific">Fusobacterium vincentii</name>
    <name type="common">Fusobacterium nucleatum subsp. vincentii</name>
    <dbReference type="NCBI Taxonomy" id="155615"/>
    <lineage>
        <taxon>Bacteria</taxon>
        <taxon>Fusobacteriati</taxon>
        <taxon>Fusobacteriota</taxon>
        <taxon>Fusobacteriia</taxon>
        <taxon>Fusobacteriales</taxon>
        <taxon>Fusobacteriaceae</taxon>
        <taxon>Fusobacterium</taxon>
    </lineage>
</organism>
<name>A0AAJ1CS16_FUSVC</name>
<reference evidence="2" key="1">
    <citation type="submission" date="2022-06" db="EMBL/GenBank/DDBJ databases">
        <title>Draft Genome Sequence of Fusobacterium vincentii Strain CNGBCC1850030, Isolated from Healthy Human Feces.</title>
        <authorList>
            <person name="Jing X."/>
            <person name="Liu C."/>
            <person name="Ye Y."/>
            <person name="Xu J."/>
            <person name="Huang H."/>
            <person name="Wang B."/>
            <person name="Wei J."/>
            <person name="Zhao J."/>
        </authorList>
    </citation>
    <scope>NUCLEOTIDE SEQUENCE</scope>
    <source>
        <strain evidence="2">CNGBCC1850030</strain>
    </source>
</reference>
<dbReference type="EMBL" id="JAMXTT010000001">
    <property type="protein sequence ID" value="MCW0263083.1"/>
    <property type="molecule type" value="Genomic_DNA"/>
</dbReference>
<keyword evidence="1" id="KW-0472">Membrane</keyword>
<proteinExistence type="predicted"/>
<evidence type="ECO:0000313" key="3">
    <source>
        <dbReference type="Proteomes" id="UP001139307"/>
    </source>
</evidence>
<evidence type="ECO:0000313" key="2">
    <source>
        <dbReference type="EMBL" id="MCW0263083.1"/>
    </source>
</evidence>
<gene>
    <name evidence="2" type="ORF">NLX61_01740</name>
</gene>
<feature type="transmembrane region" description="Helical" evidence="1">
    <location>
        <begin position="34"/>
        <end position="51"/>
    </location>
</feature>
<dbReference type="Proteomes" id="UP001139307">
    <property type="component" value="Unassembled WGS sequence"/>
</dbReference>
<feature type="transmembrane region" description="Helical" evidence="1">
    <location>
        <begin position="57"/>
        <end position="73"/>
    </location>
</feature>
<keyword evidence="1" id="KW-0812">Transmembrane</keyword>
<keyword evidence="1" id="KW-1133">Transmembrane helix</keyword>
<feature type="transmembrane region" description="Helical" evidence="1">
    <location>
        <begin position="130"/>
        <end position="150"/>
    </location>
</feature>
<evidence type="ECO:0000256" key="1">
    <source>
        <dbReference type="SAM" id="Phobius"/>
    </source>
</evidence>
<feature type="transmembrane region" description="Helical" evidence="1">
    <location>
        <begin position="85"/>
        <end position="110"/>
    </location>
</feature>
<dbReference type="RefSeq" id="WP_023036279.1">
    <property type="nucleotide sequence ID" value="NZ_JAMXTT010000001.1"/>
</dbReference>